<evidence type="ECO:0000256" key="4">
    <source>
        <dbReference type="ARBA" id="ARBA00023239"/>
    </source>
</evidence>
<dbReference type="Gene3D" id="3.90.25.10">
    <property type="entry name" value="UDP-galactose 4-epimerase, domain 1"/>
    <property type="match status" value="1"/>
</dbReference>
<dbReference type="HAMAP" id="MF_00955">
    <property type="entry name" value="GDP_Man_dehydratase"/>
    <property type="match status" value="1"/>
</dbReference>
<dbReference type="Gene3D" id="3.40.50.720">
    <property type="entry name" value="NAD(P)-binding Rossmann-like Domain"/>
    <property type="match status" value="1"/>
</dbReference>
<comment type="similarity">
    <text evidence="2 5">Belongs to the NAD(P)-dependent epimerase/dehydratase family. GDP-mannose 4,6-dehydratase subfamily.</text>
</comment>
<dbReference type="InterPro" id="IPR006368">
    <property type="entry name" value="GDP_Man_deHydtase"/>
</dbReference>
<dbReference type="GO" id="GO:0042351">
    <property type="term" value="P:'de novo' GDP-L-fucose biosynthetic process"/>
    <property type="evidence" value="ECO:0007669"/>
    <property type="project" value="TreeGrafter"/>
</dbReference>
<sequence length="356" mass="40830">MFSVLKRKITYTLIIIQKSMVIMKKALVTGITGQDGAYLAKLLVEKGYKVYGGHRKTSTPNYWRLHSLDIFNKVEFIPYDLLDSASISEILKISDPDEVYNTAAQSFVGTSFEQPLYTFDVTGSGAIRLLEEIKRLGKNIKFYQASSSEMYGIEGTPIKNENTAFHPASPYAIAKVQAYWMTSLYREAYDMYTVNGILFNHESPFRGIDYVTRKISNGVAKISLGLEKDLKLGNISAERDWGYAPEYMEGIFLMMQQKKPEDFILATGETHSIKEFIDEACKIVDISNTKIKTDKTNFRPFDIPKLKGDYSKAKKKLKWSPKTTFKKLVRIMVEEDVKRWQKFLKKESQPWDLLSL</sequence>
<dbReference type="EMBL" id="KF901105">
    <property type="protein sequence ID" value="AIF18237.1"/>
    <property type="molecule type" value="Genomic_DNA"/>
</dbReference>
<dbReference type="GO" id="GO:0008446">
    <property type="term" value="F:GDP-mannose 4,6-dehydratase activity"/>
    <property type="evidence" value="ECO:0007669"/>
    <property type="project" value="UniProtKB-UniRule"/>
</dbReference>
<evidence type="ECO:0000256" key="1">
    <source>
        <dbReference type="ARBA" id="ARBA00001937"/>
    </source>
</evidence>
<dbReference type="InterPro" id="IPR016040">
    <property type="entry name" value="NAD(P)-bd_dom"/>
</dbReference>
<evidence type="ECO:0000313" key="7">
    <source>
        <dbReference type="EMBL" id="AIF18237.1"/>
    </source>
</evidence>
<comment type="caution">
    <text evidence="5">Lacks conserved residue(s) required for the propagation of feature annotation.</text>
</comment>
<evidence type="ECO:0000256" key="2">
    <source>
        <dbReference type="ARBA" id="ARBA00009263"/>
    </source>
</evidence>
<name>A0A075HUY1_9ARCH</name>
<organism evidence="7">
    <name type="scientific">uncultured marine thaumarchaeote KM3_82_C03</name>
    <dbReference type="NCBI Taxonomy" id="1456303"/>
    <lineage>
        <taxon>Archaea</taxon>
        <taxon>Nitrososphaerota</taxon>
        <taxon>environmental samples</taxon>
    </lineage>
</organism>
<comment type="catalytic activity">
    <reaction evidence="5">
        <text>GDP-alpha-D-mannose = GDP-4-dehydro-alpha-D-rhamnose + H2O</text>
        <dbReference type="Rhea" id="RHEA:23820"/>
        <dbReference type="ChEBI" id="CHEBI:15377"/>
        <dbReference type="ChEBI" id="CHEBI:57527"/>
        <dbReference type="ChEBI" id="CHEBI:57964"/>
        <dbReference type="EC" id="4.2.1.47"/>
    </reaction>
</comment>
<dbReference type="InterPro" id="IPR036291">
    <property type="entry name" value="NAD(P)-bd_dom_sf"/>
</dbReference>
<dbReference type="PANTHER" id="PTHR43715">
    <property type="entry name" value="GDP-MANNOSE 4,6-DEHYDRATASE"/>
    <property type="match status" value="1"/>
</dbReference>
<gene>
    <name evidence="5 7" type="primary">gmd</name>
</gene>
<dbReference type="GO" id="GO:0070401">
    <property type="term" value="F:NADP+ binding"/>
    <property type="evidence" value="ECO:0007669"/>
    <property type="project" value="UniProtKB-UniRule"/>
</dbReference>
<proteinExistence type="inferred from homology"/>
<comment type="cofactor">
    <cofactor evidence="1 5">
        <name>NADP(+)</name>
        <dbReference type="ChEBI" id="CHEBI:58349"/>
    </cofactor>
</comment>
<dbReference type="AlphaFoldDB" id="A0A075HUY1"/>
<comment type="function">
    <text evidence="5">Catalyzes the conversion of GDP-D-mannose to GDP-4-dehydro-6-deoxy-D-mannose.</text>
</comment>
<evidence type="ECO:0000256" key="3">
    <source>
        <dbReference type="ARBA" id="ARBA00011989"/>
    </source>
</evidence>
<evidence type="ECO:0000259" key="6">
    <source>
        <dbReference type="Pfam" id="PF16363"/>
    </source>
</evidence>
<dbReference type="FunFam" id="3.40.50.720:FF:000924">
    <property type="entry name" value="GDP-mannose 4,6 dehydratase"/>
    <property type="match status" value="1"/>
</dbReference>
<dbReference type="EC" id="4.2.1.47" evidence="3 5"/>
<feature type="domain" description="NAD(P)-binding" evidence="6">
    <location>
        <begin position="27"/>
        <end position="332"/>
    </location>
</feature>
<protein>
    <recommendedName>
        <fullName evidence="3 5">GDP-mannose 4,6-dehydratase</fullName>
        <ecNumber evidence="3 5">4.2.1.47</ecNumber>
    </recommendedName>
    <alternativeName>
        <fullName evidence="5">GDP-D-mannose dehydratase</fullName>
    </alternativeName>
</protein>
<dbReference type="CDD" id="cd05260">
    <property type="entry name" value="GDP_MD_SDR_e"/>
    <property type="match status" value="1"/>
</dbReference>
<reference evidence="7" key="1">
    <citation type="journal article" date="2014" name="Genome Biol. Evol.">
        <title>Pangenome evidence for extensive interdomain horizontal transfer affecting lineage core and shell genes in uncultured planktonic thaumarchaeota and euryarchaeota.</title>
        <authorList>
            <person name="Deschamps P."/>
            <person name="Zivanovic Y."/>
            <person name="Moreira D."/>
            <person name="Rodriguez-Valera F."/>
            <person name="Lopez-Garcia P."/>
        </authorList>
    </citation>
    <scope>NUCLEOTIDE SEQUENCE</scope>
</reference>
<keyword evidence="4 5" id="KW-0456">Lyase</keyword>
<dbReference type="Pfam" id="PF16363">
    <property type="entry name" value="GDP_Man_Dehyd"/>
    <property type="match status" value="1"/>
</dbReference>
<keyword evidence="5" id="KW-0521">NADP</keyword>
<accession>A0A075HUY1</accession>
<dbReference type="PANTHER" id="PTHR43715:SF1">
    <property type="entry name" value="GDP-MANNOSE 4,6 DEHYDRATASE"/>
    <property type="match status" value="1"/>
</dbReference>
<dbReference type="SUPFAM" id="SSF51735">
    <property type="entry name" value="NAD(P)-binding Rossmann-fold domains"/>
    <property type="match status" value="1"/>
</dbReference>
<evidence type="ECO:0000256" key="5">
    <source>
        <dbReference type="HAMAP-Rule" id="MF_00955"/>
    </source>
</evidence>